<keyword evidence="6 10" id="KW-1133">Transmembrane helix</keyword>
<keyword evidence="2 10" id="KW-1003">Cell membrane</keyword>
<keyword evidence="4 10" id="KW-0133">Cell shape</keyword>
<evidence type="ECO:0000313" key="13">
    <source>
        <dbReference type="Proteomes" id="UP000306340"/>
    </source>
</evidence>
<dbReference type="GO" id="GO:0034204">
    <property type="term" value="P:lipid translocation"/>
    <property type="evidence" value="ECO:0007669"/>
    <property type="project" value="TreeGrafter"/>
</dbReference>
<comment type="caution">
    <text evidence="12">The sequence shown here is derived from an EMBL/GenBank/DDBJ whole genome shotgun (WGS) entry which is preliminary data.</text>
</comment>
<feature type="transmembrane region" description="Helical" evidence="10">
    <location>
        <begin position="378"/>
        <end position="396"/>
    </location>
</feature>
<keyword evidence="5 10" id="KW-0573">Peptidoglycan synthesis</keyword>
<evidence type="ECO:0000256" key="7">
    <source>
        <dbReference type="ARBA" id="ARBA00023136"/>
    </source>
</evidence>
<feature type="transmembrane region" description="Helical" evidence="10">
    <location>
        <begin position="402"/>
        <end position="424"/>
    </location>
</feature>
<evidence type="ECO:0000256" key="2">
    <source>
        <dbReference type="ARBA" id="ARBA00022475"/>
    </source>
</evidence>
<dbReference type="GO" id="GO:0008360">
    <property type="term" value="P:regulation of cell shape"/>
    <property type="evidence" value="ECO:0007669"/>
    <property type="project" value="UniProtKB-UniRule"/>
</dbReference>
<organism evidence="12 13">
    <name type="scientific">Cereibacter changlensis</name>
    <dbReference type="NCBI Taxonomy" id="402884"/>
    <lineage>
        <taxon>Bacteria</taxon>
        <taxon>Pseudomonadati</taxon>
        <taxon>Pseudomonadota</taxon>
        <taxon>Alphaproteobacteria</taxon>
        <taxon>Rhodobacterales</taxon>
        <taxon>Paracoccaceae</taxon>
        <taxon>Cereibacter</taxon>
    </lineage>
</organism>
<dbReference type="EMBL" id="SWAU01000416">
    <property type="protein sequence ID" value="TKA94223.1"/>
    <property type="molecule type" value="Genomic_DNA"/>
</dbReference>
<feature type="transmembrane region" description="Helical" evidence="10">
    <location>
        <begin position="183"/>
        <end position="210"/>
    </location>
</feature>
<comment type="pathway">
    <text evidence="10">Cell wall biogenesis; peptidoglycan biosynthesis.</text>
</comment>
<sequence>MLRKLSTVSGLTLVSRILGFLRDIVLAATLGAGPVADAFMLAFRLPNHFRAILAEGAFNAAFLPTWAAADASGRNSTQLGSQVLGWLMLANLALLAMALCATGWVLAALAPGLSPTDEMWPLVVDLTRITFPYLLCMSLVAFLSALLNGRDRFSAPAAAPILLNLSMIGALLLATQFPSAAHAAAWGVVVSGVAQVMLLAVAAWCAGLPLPRPRLGLSPDTRLFFRRLGPAILTSGALQLAIFADTIIATFLPAGSLSHLYYADRLYQLPIGLIGVALGTVILPAIGRSSGIGDEVGMRSVLDRALLICLGIGVPVAMLMVTLGDWALQILFVRGAFNVAAAEASAAVLAAYAIGLTPALALRSLVASFHGRGDTRTPLQLLVAATAVNVALKFTLTPTLGAVGLALATSAGISLYAIMLYRTGKARRFFSGPRPTAVGVTVGVGISAGLTVHFARPAILVSIGTMTDNWALPIAFTLLLVGAVSIHFLGISLFLGSGVFAAKNR</sequence>
<dbReference type="PRINTS" id="PR01806">
    <property type="entry name" value="VIRFACTRMVIN"/>
</dbReference>
<dbReference type="Proteomes" id="UP000306340">
    <property type="component" value="Unassembled WGS sequence"/>
</dbReference>
<evidence type="ECO:0000256" key="3">
    <source>
        <dbReference type="ARBA" id="ARBA00022692"/>
    </source>
</evidence>
<feature type="transmembrane region" description="Helical" evidence="10">
    <location>
        <begin position="344"/>
        <end position="366"/>
    </location>
</feature>
<dbReference type="InterPro" id="IPR051050">
    <property type="entry name" value="Lipid_II_flippase_MurJ/MviN"/>
</dbReference>
<feature type="transmembrane region" description="Helical" evidence="10">
    <location>
        <begin position="159"/>
        <end position="177"/>
    </location>
</feature>
<evidence type="ECO:0000256" key="11">
    <source>
        <dbReference type="PIRNR" id="PIRNR002869"/>
    </source>
</evidence>
<dbReference type="GO" id="GO:0009252">
    <property type="term" value="P:peptidoglycan biosynthetic process"/>
    <property type="evidence" value="ECO:0007669"/>
    <property type="project" value="UniProtKB-UniRule"/>
</dbReference>
<feature type="transmembrane region" description="Helical" evidence="10">
    <location>
        <begin position="475"/>
        <end position="502"/>
    </location>
</feature>
<dbReference type="PANTHER" id="PTHR47019:SF1">
    <property type="entry name" value="LIPID II FLIPPASE MURJ"/>
    <property type="match status" value="1"/>
</dbReference>
<comment type="similarity">
    <text evidence="9 10 11">Belongs to the MurJ/MviN family.</text>
</comment>
<proteinExistence type="inferred from homology"/>
<dbReference type="GO" id="GO:0015648">
    <property type="term" value="F:lipid-linked peptidoglycan transporter activity"/>
    <property type="evidence" value="ECO:0007669"/>
    <property type="project" value="UniProtKB-UniRule"/>
</dbReference>
<dbReference type="PIRSF" id="PIRSF002869">
    <property type="entry name" value="MviN"/>
    <property type="match status" value="1"/>
</dbReference>
<dbReference type="UniPathway" id="UPA00219"/>
<keyword evidence="7 10" id="KW-0472">Membrane</keyword>
<feature type="transmembrane region" description="Helical" evidence="10">
    <location>
        <begin position="436"/>
        <end position="455"/>
    </location>
</feature>
<keyword evidence="10 11" id="KW-0961">Cell wall biogenesis/degradation</keyword>
<comment type="subcellular location">
    <subcellularLocation>
        <location evidence="10">Cell inner membrane</location>
        <topology evidence="10">Multi-pass membrane protein</topology>
    </subcellularLocation>
    <subcellularLocation>
        <location evidence="1">Cell membrane</location>
        <topology evidence="1">Multi-pass membrane protein</topology>
    </subcellularLocation>
</comment>
<dbReference type="Pfam" id="PF03023">
    <property type="entry name" value="MurJ"/>
    <property type="match status" value="1"/>
</dbReference>
<dbReference type="HAMAP" id="MF_02078">
    <property type="entry name" value="MurJ_MviN"/>
    <property type="match status" value="1"/>
</dbReference>
<dbReference type="PANTHER" id="PTHR47019">
    <property type="entry name" value="LIPID II FLIPPASE MURJ"/>
    <property type="match status" value="1"/>
</dbReference>
<feature type="transmembrane region" description="Helical" evidence="10">
    <location>
        <begin position="129"/>
        <end position="147"/>
    </location>
</feature>
<dbReference type="GO" id="GO:0005886">
    <property type="term" value="C:plasma membrane"/>
    <property type="evidence" value="ECO:0007669"/>
    <property type="project" value="UniProtKB-SubCell"/>
</dbReference>
<evidence type="ECO:0000256" key="8">
    <source>
        <dbReference type="ARBA" id="ARBA00060041"/>
    </source>
</evidence>
<evidence type="ECO:0000313" key="12">
    <source>
        <dbReference type="EMBL" id="TKA94223.1"/>
    </source>
</evidence>
<protein>
    <recommendedName>
        <fullName evidence="10">Probable lipid II flippase MurJ</fullName>
    </recommendedName>
</protein>
<evidence type="ECO:0000256" key="10">
    <source>
        <dbReference type="HAMAP-Rule" id="MF_02078"/>
    </source>
</evidence>
<name>A0A4U0YYM3_9RHOB</name>
<dbReference type="NCBIfam" id="TIGR01695">
    <property type="entry name" value="murJ_mviN"/>
    <property type="match status" value="1"/>
</dbReference>
<dbReference type="CDD" id="cd13123">
    <property type="entry name" value="MATE_MurJ_like"/>
    <property type="match status" value="1"/>
</dbReference>
<reference evidence="12 13" key="1">
    <citation type="submission" date="2019-04" db="EMBL/GenBank/DDBJ databases">
        <title>Crypto-aerobic microbial life in anoxic (sulfidic) marine sediments.</title>
        <authorList>
            <person name="Bhattacharya S."/>
            <person name="Roy C."/>
            <person name="Mondal N."/>
            <person name="Sarkar J."/>
            <person name="Mandal S."/>
            <person name="Rameez M.J."/>
            <person name="Ghosh W."/>
        </authorList>
    </citation>
    <scope>NUCLEOTIDE SEQUENCE [LARGE SCALE GENOMIC DNA]</scope>
    <source>
        <strain evidence="12 13">SBBC</strain>
    </source>
</reference>
<evidence type="ECO:0000256" key="6">
    <source>
        <dbReference type="ARBA" id="ARBA00022989"/>
    </source>
</evidence>
<evidence type="ECO:0000256" key="9">
    <source>
        <dbReference type="ARBA" id="ARBA00061532"/>
    </source>
</evidence>
<evidence type="ECO:0000256" key="5">
    <source>
        <dbReference type="ARBA" id="ARBA00022984"/>
    </source>
</evidence>
<evidence type="ECO:0000256" key="4">
    <source>
        <dbReference type="ARBA" id="ARBA00022960"/>
    </source>
</evidence>
<dbReference type="AlphaFoldDB" id="A0A4U0YYM3"/>
<dbReference type="RefSeq" id="WP_136794610.1">
    <property type="nucleotide sequence ID" value="NZ_SWAU01000416.1"/>
</dbReference>
<feature type="transmembrane region" description="Helical" evidence="10">
    <location>
        <begin position="266"/>
        <end position="286"/>
    </location>
</feature>
<dbReference type="InterPro" id="IPR004268">
    <property type="entry name" value="MurJ"/>
</dbReference>
<feature type="transmembrane region" description="Helical" evidence="10">
    <location>
        <begin position="306"/>
        <end position="332"/>
    </location>
</feature>
<keyword evidence="10" id="KW-0997">Cell inner membrane</keyword>
<gene>
    <name evidence="10 12" type="primary">murJ</name>
    <name evidence="12" type="ORF">FAZ78_23505</name>
</gene>
<accession>A0A4U0YYM3</accession>
<keyword evidence="3 10" id="KW-0812">Transmembrane</keyword>
<feature type="transmembrane region" description="Helical" evidence="10">
    <location>
        <begin position="83"/>
        <end position="109"/>
    </location>
</feature>
<keyword evidence="10 11" id="KW-0813">Transport</keyword>
<dbReference type="GO" id="GO:0071555">
    <property type="term" value="P:cell wall organization"/>
    <property type="evidence" value="ECO:0007669"/>
    <property type="project" value="UniProtKB-UniRule"/>
</dbReference>
<evidence type="ECO:0000256" key="1">
    <source>
        <dbReference type="ARBA" id="ARBA00004651"/>
    </source>
</evidence>
<comment type="function">
    <text evidence="8 10 11">Involved in peptidoglycan biosynthesis. Transports lipid-linked peptidoglycan precursors from the inner to the outer leaflet of the cytoplasmic membrane.</text>
</comment>
<feature type="transmembrane region" description="Helical" evidence="10">
    <location>
        <begin position="231"/>
        <end position="254"/>
    </location>
</feature>